<dbReference type="GO" id="GO:0045943">
    <property type="term" value="P:positive regulation of transcription by RNA polymerase I"/>
    <property type="evidence" value="ECO:0007669"/>
    <property type="project" value="EnsemblFungi"/>
</dbReference>
<reference evidence="3 4" key="1">
    <citation type="journal article" date="2011" name="Proc. Natl. Acad. Sci. U.S.A.">
        <title>Evolutionary erosion of yeast sex chromosomes by mating-type switching accidents.</title>
        <authorList>
            <person name="Gordon J.L."/>
            <person name="Armisen D."/>
            <person name="Proux-Wera E."/>
            <person name="Oheigeartaigh S.S."/>
            <person name="Byrne K.P."/>
            <person name="Wolfe K.H."/>
        </authorList>
    </citation>
    <scope>NUCLEOTIDE SEQUENCE [LARGE SCALE GENOMIC DNA]</scope>
    <source>
        <strain evidence="4">ATCC 22294 / BCRC 22015 / CBS 2517 / CECT 1963 / NBRC 1671 / NRRL Y-8276</strain>
    </source>
</reference>
<accession>H2AQL3</accession>
<dbReference type="GeneID" id="13883123"/>
<evidence type="ECO:0000313" key="4">
    <source>
        <dbReference type="Proteomes" id="UP000005220"/>
    </source>
</evidence>
<dbReference type="GO" id="GO:0000500">
    <property type="term" value="C:RNA polymerase I upstream activating factor complex"/>
    <property type="evidence" value="ECO:0007669"/>
    <property type="project" value="EnsemblFungi"/>
</dbReference>
<dbReference type="GO" id="GO:0042790">
    <property type="term" value="P:nucleolar large rRNA transcription by RNA polymerase I"/>
    <property type="evidence" value="ECO:0007669"/>
    <property type="project" value="EnsemblFungi"/>
</dbReference>
<dbReference type="KEGG" id="kaf:KAFR_0B03660"/>
<name>H2AQL3_KAZAF</name>
<feature type="region of interest" description="Disordered" evidence="1">
    <location>
        <begin position="1"/>
        <end position="40"/>
    </location>
</feature>
<dbReference type="Pfam" id="PF10680">
    <property type="entry name" value="RRN9"/>
    <property type="match status" value="1"/>
</dbReference>
<dbReference type="HOGENOM" id="CLU_061609_0_0_1"/>
<feature type="compositionally biased region" description="Low complexity" evidence="1">
    <location>
        <begin position="16"/>
        <end position="31"/>
    </location>
</feature>
<evidence type="ECO:0000259" key="2">
    <source>
        <dbReference type="Pfam" id="PF10680"/>
    </source>
</evidence>
<sequence length="425" mass="49087">MSDDQDGDIENASVTSSQSISQEIQPSSHSSPTKKKLSKDDMTMIDSANDILDSLEHNHRNDLSLHLYSSFLLKKLLYKANSKKHAYETNQFIKTQIKDNWVSWPNPNAIIDPQTNNIYEDIQFGEKAKSLTNGEISINGLNHARDALALELNAHWIYLLNKSSGVSGQNLDVDILNIPDFVINSVIGKLDHIFSGINHKIAKQNKVKIAKDNETNFINIDQLKEDSVKINRQIRFDFHDIIESGCQMNEDMKEIYMKSLELYNDIPETFRKKRFTLPKKILKRYKSKKTDKKIEDISKEVYEKLTSDYVRIGTLLRDGRISSMQRRQLKRIQKRERDVALSKKTFFEVKGFRLEEEEVDFNSNSQDLPSDINNENKKAFPSWWSAFRDYGFDSAANLEEIESTIVLKENGYDIEDAIVSLPHKK</sequence>
<organism evidence="3 4">
    <name type="scientific">Kazachstania africana (strain ATCC 22294 / BCRC 22015 / CBS 2517 / CECT 1963 / NBRC 1671 / NRRL Y-8276)</name>
    <name type="common">Yeast</name>
    <name type="synonym">Kluyveromyces africanus</name>
    <dbReference type="NCBI Taxonomy" id="1071382"/>
    <lineage>
        <taxon>Eukaryota</taxon>
        <taxon>Fungi</taxon>
        <taxon>Dikarya</taxon>
        <taxon>Ascomycota</taxon>
        <taxon>Saccharomycotina</taxon>
        <taxon>Saccharomycetes</taxon>
        <taxon>Saccharomycetales</taxon>
        <taxon>Saccharomycetaceae</taxon>
        <taxon>Kazachstania</taxon>
    </lineage>
</organism>
<dbReference type="Proteomes" id="UP000005220">
    <property type="component" value="Chromosome 2"/>
</dbReference>
<dbReference type="OrthoDB" id="4068335at2759"/>
<dbReference type="FunCoup" id="H2AQL3">
    <property type="interactions" value="125"/>
</dbReference>
<dbReference type="RefSeq" id="XP_003955798.1">
    <property type="nucleotide sequence ID" value="XM_003955749.1"/>
</dbReference>
<protein>
    <recommendedName>
        <fullName evidence="2">Rrn9 domain-containing protein</fullName>
    </recommendedName>
</protein>
<feature type="domain" description="Rrn9" evidence="2">
    <location>
        <begin position="55"/>
        <end position="120"/>
    </location>
</feature>
<dbReference type="AlphaFoldDB" id="H2AQL3"/>
<dbReference type="EMBL" id="HE650822">
    <property type="protein sequence ID" value="CCF56663.1"/>
    <property type="molecule type" value="Genomic_DNA"/>
</dbReference>
<dbReference type="InParanoid" id="H2AQL3"/>
<dbReference type="GO" id="GO:0017025">
    <property type="term" value="F:TBP-class protein binding"/>
    <property type="evidence" value="ECO:0007669"/>
    <property type="project" value="EnsemblFungi"/>
</dbReference>
<dbReference type="GO" id="GO:0001181">
    <property type="term" value="F:RNA polymerase I general transcription initiation factor activity"/>
    <property type="evidence" value="ECO:0007669"/>
    <property type="project" value="EnsemblFungi"/>
</dbReference>
<keyword evidence="4" id="KW-1185">Reference proteome</keyword>
<proteinExistence type="predicted"/>
<dbReference type="InterPro" id="IPR019622">
    <property type="entry name" value="Rrn9_dom"/>
</dbReference>
<dbReference type="eggNOG" id="ENOG502QRG3">
    <property type="taxonomic scope" value="Eukaryota"/>
</dbReference>
<gene>
    <name evidence="3" type="primary">KAFR0B03660</name>
    <name evidence="3" type="ORF">KAFR_0B03660</name>
</gene>
<evidence type="ECO:0000313" key="3">
    <source>
        <dbReference type="EMBL" id="CCF56663.1"/>
    </source>
</evidence>
<evidence type="ECO:0000256" key="1">
    <source>
        <dbReference type="SAM" id="MobiDB-lite"/>
    </source>
</evidence>
<dbReference type="STRING" id="1071382.H2AQL3"/>